<keyword evidence="2" id="KW-0472">Membrane</keyword>
<evidence type="ECO:0000256" key="2">
    <source>
        <dbReference type="SAM" id="Phobius"/>
    </source>
</evidence>
<reference evidence="4 5" key="1">
    <citation type="submission" date="2015-10" db="EMBL/GenBank/DDBJ databases">
        <title>Corynebacteirum lowii and Corynebacterium oculi species nova, derived from human clinical disease and and emended description of Corynebacterium mastiditis.</title>
        <authorList>
            <person name="Bernard K."/>
            <person name="Pacheco A.L."/>
            <person name="Mcdougall C."/>
            <person name="Burtx T."/>
            <person name="Weibe D."/>
            <person name="Tyler S."/>
            <person name="Olson A.B."/>
            <person name="Cnockaert M."/>
            <person name="Eguchi H."/>
            <person name="Kuwahara T."/>
            <person name="Nakayama-Imaohji H."/>
            <person name="Boudewijins M."/>
            <person name="Van Hoecke F."/>
            <person name="Bernier A.-M."/>
            <person name="Vandamme P."/>
        </authorList>
    </citation>
    <scope>NUCLEOTIDE SEQUENCE [LARGE SCALE GENOMIC DNA]</scope>
    <source>
        <strain evidence="4 5">NML 130206</strain>
    </source>
</reference>
<dbReference type="InterPro" id="IPR036249">
    <property type="entry name" value="Thioredoxin-like_sf"/>
</dbReference>
<proteinExistence type="predicted"/>
<organism evidence="4 5">
    <name type="scientific">Corynebacterium lowii</name>
    <dbReference type="NCBI Taxonomy" id="1544413"/>
    <lineage>
        <taxon>Bacteria</taxon>
        <taxon>Bacillati</taxon>
        <taxon>Actinomycetota</taxon>
        <taxon>Actinomycetes</taxon>
        <taxon>Mycobacteriales</taxon>
        <taxon>Corynebacteriaceae</taxon>
        <taxon>Corynebacterium</taxon>
    </lineage>
</organism>
<evidence type="ECO:0000256" key="1">
    <source>
        <dbReference type="SAM" id="MobiDB-lite"/>
    </source>
</evidence>
<dbReference type="EMBL" id="LKEV01000007">
    <property type="protein sequence ID" value="KQB84868.1"/>
    <property type="molecule type" value="Genomic_DNA"/>
</dbReference>
<evidence type="ECO:0000313" key="4">
    <source>
        <dbReference type="EMBL" id="KQB84868.1"/>
    </source>
</evidence>
<sequence length="245" mass="27233">MSSTVKSPNEKGKGFLWAVVGIIVIAVVVVGYIVINGKNTKREAMIDTVAFTTSWEGDKITLKGEQATDDTPVADVYEDFSCPHCADLALEDRQAMREAVDNGELVVNIRPLVFMDNTNRDAEMSDEEKDGNSHRALAAVLAAASSEDDGLYWNLRNYLFENQSNIYSDKWDNDKYAEAAQELGASEDTVNAIREGKYADRTDELGTKNADELEKTENGVSSPRIFINGEEKQLEADWVEKYKSN</sequence>
<dbReference type="STRING" id="1544413.Clow_02131"/>
<evidence type="ECO:0000313" key="5">
    <source>
        <dbReference type="Proteomes" id="UP000050488"/>
    </source>
</evidence>
<feature type="compositionally biased region" description="Basic and acidic residues" evidence="1">
    <location>
        <begin position="196"/>
        <end position="217"/>
    </location>
</feature>
<keyword evidence="5" id="KW-1185">Reference proteome</keyword>
<dbReference type="PATRIC" id="fig|1544413.3.peg.2133"/>
<dbReference type="Pfam" id="PF13462">
    <property type="entry name" value="Thioredoxin_4"/>
    <property type="match status" value="1"/>
</dbReference>
<protein>
    <recommendedName>
        <fullName evidence="3">Thioredoxin-like fold domain-containing protein</fullName>
    </recommendedName>
</protein>
<evidence type="ECO:0000259" key="3">
    <source>
        <dbReference type="Pfam" id="PF13462"/>
    </source>
</evidence>
<dbReference type="Gene3D" id="3.40.30.10">
    <property type="entry name" value="Glutaredoxin"/>
    <property type="match status" value="1"/>
</dbReference>
<dbReference type="SUPFAM" id="SSF52833">
    <property type="entry name" value="Thioredoxin-like"/>
    <property type="match status" value="1"/>
</dbReference>
<dbReference type="CDD" id="cd02972">
    <property type="entry name" value="DsbA_family"/>
    <property type="match status" value="1"/>
</dbReference>
<accession>A0A0Q0UE37</accession>
<dbReference type="OrthoDB" id="117402at2"/>
<comment type="caution">
    <text evidence="4">The sequence shown here is derived from an EMBL/GenBank/DDBJ whole genome shotgun (WGS) entry which is preliminary data.</text>
</comment>
<dbReference type="Proteomes" id="UP000050488">
    <property type="component" value="Unassembled WGS sequence"/>
</dbReference>
<keyword evidence="2" id="KW-1133">Transmembrane helix</keyword>
<feature type="region of interest" description="Disordered" evidence="1">
    <location>
        <begin position="196"/>
        <end position="226"/>
    </location>
</feature>
<feature type="transmembrane region" description="Helical" evidence="2">
    <location>
        <begin position="15"/>
        <end position="35"/>
    </location>
</feature>
<gene>
    <name evidence="4" type="ORF">Clow_02131</name>
</gene>
<name>A0A0Q0UE37_9CORY</name>
<feature type="domain" description="Thioredoxin-like fold" evidence="3">
    <location>
        <begin position="74"/>
        <end position="232"/>
    </location>
</feature>
<keyword evidence="2" id="KW-0812">Transmembrane</keyword>
<dbReference type="AlphaFoldDB" id="A0A0Q0UE37"/>
<dbReference type="InterPro" id="IPR012336">
    <property type="entry name" value="Thioredoxin-like_fold"/>
</dbReference>
<dbReference type="RefSeq" id="WP_055178896.1">
    <property type="nucleotide sequence ID" value="NZ_JAUSQY010000001.1"/>
</dbReference>